<evidence type="ECO:0000256" key="5">
    <source>
        <dbReference type="SAM" id="MobiDB-lite"/>
    </source>
</evidence>
<evidence type="ECO:0000256" key="1">
    <source>
        <dbReference type="ARBA" id="ARBA00022741"/>
    </source>
</evidence>
<feature type="region of interest" description="Disordered" evidence="5">
    <location>
        <begin position="570"/>
        <end position="589"/>
    </location>
</feature>
<evidence type="ECO:0000256" key="4">
    <source>
        <dbReference type="SAM" id="Coils"/>
    </source>
</evidence>
<keyword evidence="6" id="KW-1185">Reference proteome</keyword>
<evidence type="ECO:0000313" key="7">
    <source>
        <dbReference type="RefSeq" id="XP_026084964.1"/>
    </source>
</evidence>
<accession>A0A6P6LK87</accession>
<protein>
    <submittedName>
        <fullName evidence="7">Kinesin-like protein KIF28P</fullName>
    </submittedName>
</protein>
<name>A0A6P6LK87_CARAU</name>
<keyword evidence="2" id="KW-0067">ATP-binding</keyword>
<dbReference type="KEGG" id="caua:113060302"/>
<keyword evidence="1" id="KW-0547">Nucleotide-binding</keyword>
<gene>
    <name evidence="7" type="primary">LOC113060302</name>
</gene>
<keyword evidence="3" id="KW-0505">Motor protein</keyword>
<dbReference type="CDD" id="cd22709">
    <property type="entry name" value="FHA_KIF28P"/>
    <property type="match status" value="1"/>
</dbReference>
<reference evidence="7" key="1">
    <citation type="submission" date="2025-08" db="UniProtKB">
        <authorList>
            <consortium name="RefSeq"/>
        </authorList>
    </citation>
    <scope>IDENTIFICATION</scope>
    <source>
        <strain evidence="7">Wakin</strain>
        <tissue evidence="7">Muscle</tissue>
    </source>
</reference>
<dbReference type="FunFam" id="2.60.200.20:FF:000034">
    <property type="entry name" value="kinesin-like protein KIF28P"/>
    <property type="match status" value="1"/>
</dbReference>
<organism evidence="6 7">
    <name type="scientific">Carassius auratus</name>
    <name type="common">Goldfish</name>
    <dbReference type="NCBI Taxonomy" id="7957"/>
    <lineage>
        <taxon>Eukaryota</taxon>
        <taxon>Metazoa</taxon>
        <taxon>Chordata</taxon>
        <taxon>Craniata</taxon>
        <taxon>Vertebrata</taxon>
        <taxon>Euteleostomi</taxon>
        <taxon>Actinopterygii</taxon>
        <taxon>Neopterygii</taxon>
        <taxon>Teleostei</taxon>
        <taxon>Ostariophysi</taxon>
        <taxon>Cypriniformes</taxon>
        <taxon>Cyprinidae</taxon>
        <taxon>Cyprininae</taxon>
        <taxon>Carassius</taxon>
    </lineage>
</organism>
<dbReference type="PANTHER" id="PTHR47117">
    <property type="entry name" value="STAR-RELATED LIPID TRANSFER PROTEIN 9"/>
    <property type="match status" value="1"/>
</dbReference>
<dbReference type="Proteomes" id="UP000515129">
    <property type="component" value="Chromosome 42"/>
</dbReference>
<evidence type="ECO:0000256" key="2">
    <source>
        <dbReference type="ARBA" id="ARBA00022840"/>
    </source>
</evidence>
<feature type="coiled-coil region" evidence="4">
    <location>
        <begin position="23"/>
        <end position="86"/>
    </location>
</feature>
<dbReference type="AlphaFoldDB" id="A0A6P6LK87"/>
<dbReference type="SUPFAM" id="SSF49879">
    <property type="entry name" value="SMAD/FHA domain"/>
    <property type="match status" value="1"/>
</dbReference>
<evidence type="ECO:0000256" key="3">
    <source>
        <dbReference type="ARBA" id="ARBA00023175"/>
    </source>
</evidence>
<dbReference type="OrthoDB" id="8735596at2759"/>
<dbReference type="InterPro" id="IPR008984">
    <property type="entry name" value="SMAD_FHA_dom_sf"/>
</dbReference>
<dbReference type="RefSeq" id="XP_026084964.1">
    <property type="nucleotide sequence ID" value="XM_026229179.1"/>
</dbReference>
<dbReference type="GeneID" id="113060302"/>
<keyword evidence="4" id="KW-0175">Coiled coil</keyword>
<sequence>MQRGPKRIQNKAVVNESPTERLVKELKAEMPKLVLRLSRLGQEGQELRRLLTHNELQIRAIQTLWEQHLQEALKDWENQYATITQERRMMQMHPYIMNINEDAQLSGVVKLFIQEGEWDIGLADNSPRSLCIRGLGIQGQTCCFLNQQRRVSITPVAGSKVIVNGVPVSKRIELQHLDRLVLGSNSTYLFIGFPLERSGEDWSRYDYDYFQSELAAAEGFHIHLGFSSNGPHQPDPSLLAVFYDYIKLMPMVTEANQMSKELKKGVEFKLEIKNLAMSDSKGHDLEKDIAVRVTSVESKQVWMWSKAKFVNRKFLMEEVYQQQVVGGEGADRAPLPRDRDPFWDPLEPLHLGSAHLWLQSLAFRIPLEEQVDVVGPEGTEEAILQAQLVPCSPTGLPLGEDDILIDPSELLGKRLDFQLVLDQCCGLRWVKEARNRGVQIGFQVFDCPQPLYTPAVWHNVNPLLDHRIQFTALRTSQELLNFLQSNALVLELWGLQEGCSELVSSMDGVKMTQEDSIIIDKINASEHLTAETGGSDLSSSLRALHQDLEQLRNSNAALRKENSALREQLNSARNGVENNRGRQERRGSLRPSCDAEFAKALKVFYHSMTSVRGQLQRLRRHKPSEEADLLGLRLFVDEHTYLLKDFSEQLEQCVTTLKQDVAAIVRRKREKSGIWS</sequence>
<dbReference type="Gene3D" id="2.60.200.20">
    <property type="match status" value="1"/>
</dbReference>
<proteinExistence type="predicted"/>
<dbReference type="GO" id="GO:0005524">
    <property type="term" value="F:ATP binding"/>
    <property type="evidence" value="ECO:0007669"/>
    <property type="project" value="UniProtKB-KW"/>
</dbReference>
<evidence type="ECO:0000313" key="6">
    <source>
        <dbReference type="Proteomes" id="UP000515129"/>
    </source>
</evidence>